<dbReference type="SMART" id="SM00389">
    <property type="entry name" value="HOX"/>
    <property type="match status" value="2"/>
</dbReference>
<feature type="compositionally biased region" description="Polar residues" evidence="3">
    <location>
        <begin position="244"/>
        <end position="268"/>
    </location>
</feature>
<dbReference type="Proteomes" id="UP000663826">
    <property type="component" value="Unassembled WGS sequence"/>
</dbReference>
<dbReference type="PANTHER" id="PTHR47656:SF1">
    <property type="entry name" value="HOMEOBOX PROTEIN MIXL1"/>
    <property type="match status" value="1"/>
</dbReference>
<evidence type="ECO:0000313" key="5">
    <source>
        <dbReference type="EMBL" id="CAE6420455.1"/>
    </source>
</evidence>
<proteinExistence type="predicted"/>
<dbReference type="EMBL" id="CAJMWQ010000978">
    <property type="protein sequence ID" value="CAE6420455.1"/>
    <property type="molecule type" value="Genomic_DNA"/>
</dbReference>
<feature type="compositionally biased region" description="Polar residues" evidence="3">
    <location>
        <begin position="282"/>
        <end position="294"/>
    </location>
</feature>
<feature type="compositionally biased region" description="Basic and acidic residues" evidence="3">
    <location>
        <begin position="295"/>
        <end position="307"/>
    </location>
</feature>
<evidence type="ECO:0000256" key="2">
    <source>
        <dbReference type="RuleBase" id="RU000682"/>
    </source>
</evidence>
<feature type="region of interest" description="Disordered" evidence="3">
    <location>
        <begin position="178"/>
        <end position="209"/>
    </location>
</feature>
<gene>
    <name evidence="5" type="ORF">RDB_LOCUS48628</name>
</gene>
<feature type="region of interest" description="Disordered" evidence="3">
    <location>
        <begin position="1"/>
        <end position="51"/>
    </location>
</feature>
<feature type="compositionally biased region" description="Basic and acidic residues" evidence="3">
    <location>
        <begin position="1376"/>
        <end position="1388"/>
    </location>
</feature>
<feature type="compositionally biased region" description="Polar residues" evidence="3">
    <location>
        <begin position="1166"/>
        <end position="1176"/>
    </location>
</feature>
<dbReference type="InterPro" id="IPR001356">
    <property type="entry name" value="HD"/>
</dbReference>
<feature type="domain" description="Homeobox" evidence="4">
    <location>
        <begin position="1318"/>
        <end position="1378"/>
    </location>
</feature>
<feature type="compositionally biased region" description="Polar residues" evidence="3">
    <location>
        <begin position="612"/>
        <end position="635"/>
    </location>
</feature>
<feature type="compositionally biased region" description="Acidic residues" evidence="3">
    <location>
        <begin position="1486"/>
        <end position="1497"/>
    </location>
</feature>
<feature type="region of interest" description="Disordered" evidence="3">
    <location>
        <begin position="781"/>
        <end position="857"/>
    </location>
</feature>
<dbReference type="PROSITE" id="PS50071">
    <property type="entry name" value="HOMEOBOX_2"/>
    <property type="match status" value="2"/>
</dbReference>
<sequence length="1616" mass="174731">MANGEPTGMSQELARVCVASQDTSNIENPSLGSEDSVSLSAEAEFNTDPLRVEMDVSEQGGSGARPTEIQGSMSASVFVFDTGSERASQHQPTREPKPSTATRMPLALPVFTVPCSLLPKDLAPEEHTTASQVSMALSDYTGDLSVPLPAPPPILDDTFDSNSSSSVTFDLSIPPSVSSTSSNSAILPAPSRMKNTPRRSARLSGISAASTVSSVSSTWDLNSTSRAVKIRTDSKLISSIVHSTIPNHGTRQPKTQAKSQAQVPSTNEPMDDGPTGSDHDAQPSTTLPNYTLATTKDKGKGKEREQESSSSLSPVDPPLPLPTKSKGKLRSLSPASEAALSNLHQSLAPLARPPVKPLAKSSDRPVALPSAMKRRNDDLEPNSPSKRTRFDPDPPPIPPPLHSPPEETPQPTQSSRPFQASQPPQVSQPFQSSQSSQSSRSLPGRIRVHPPNSSFTKLSNGNSFPGSHPPIVVRGQSSPSRQQLLLQRPAGPPMRVPVGQQQQQRTLAPSRGVLSPVRTGSNNGINAGSPYKPQRHDGRNGIRGAHVTTKKTQIKPPEVLIAPPSDRSSSPVRAGRALSRLPVPAGRTAKEKIQAEADVVYESESPPADSGATRSSIPVTDSGSGLINFTPTTLDVPSLPPRERTPPTPLETPASPGSSTSTLIMDVPLFYQPPVPRHVPIQPKSAEEIIAEGTAREAQRKREQGKTKAAAAGAAAMRCLPLTRAPKRIIPDGSVLQAWASMSNTAGPLTEGQKELQKLTTENTERNTAYGCVIERTEAFVDLPRPPSPTSRVRTKAQKAREVERQSRNERAQRRSAAKDGEGDSSIASTSAEERRLAPGDEFEWTEPERRRKGRHVRWAQSLVHDDNAGVGPQTPEHSAAGGVGRRCLARTYELDRHGNTLDPPPATEPLRVMVRETRLFLTMSPPEEESAELAATTTEAASPPTATAAATGPGPRRTKLSWAQLVRLESIFAQTWYPSWAEKDTLAREFDLEHQQINVWFCNRRTKAKREKETMPDSFIPSHAQAALKSKRARPSEPPIDSLGSTTMTREPTPEPAPSSRASSTTPDPRPIALPPIRTSPPLAPTPAPVSASSAASIQAKLSSSLSAALLGSATSTAYRAPYVSQPPSQNRSRDRSLSPGPRTRRHRSNSAASPRHSPHRQYTYPFTHQRSHSGSPPAPTLAPIGRPDYPHALPPFHKTGPHSSLPAALPAPPTTKPHELYQRYPAGDHLRGPFVRSPLLAHRAPDSQVASPTHSPIDHEHRKLLAQQQHIQAIPHVGALQVAPHMGAFPTMPVVGVFQGTAPPPAELPISVWQAHPLVRTRARITREQLRALEALFAKTWFPTSQQRAEAANATGMREYSVTVWFQNRRSKAKKEGISPPEGDRAKLRKDKGPKRDLGTHVFEVGSSRHPEPMATGAPAYAPSGSADSHPPMAEHNLVWLEDARSRGRAPVMKAAGSHSPRITDNKPERSRSPRSRSWSGAEPEPESDLEMESESESRTSRPHYQPGGEPRGVPYAHAYSQYPPRESQARTLYPPREAHPSYASAGPPPMRRQSSSSSYGGVTRRRNSGHSRTGSEEDTSEPTRPETEPGDRPAKRSRRENEHAPEDEHSDPE</sequence>
<feature type="region of interest" description="Disordered" evidence="3">
    <location>
        <begin position="244"/>
        <end position="550"/>
    </location>
</feature>
<feature type="compositionally biased region" description="Pro residues" evidence="3">
    <location>
        <begin position="393"/>
        <end position="408"/>
    </location>
</feature>
<evidence type="ECO:0000256" key="3">
    <source>
        <dbReference type="SAM" id="MobiDB-lite"/>
    </source>
</evidence>
<feature type="region of interest" description="Disordered" evidence="3">
    <location>
        <begin position="1451"/>
        <end position="1616"/>
    </location>
</feature>
<feature type="compositionally biased region" description="Low complexity" evidence="3">
    <location>
        <begin position="417"/>
        <end position="441"/>
    </location>
</feature>
<dbReference type="GO" id="GO:0003677">
    <property type="term" value="F:DNA binding"/>
    <property type="evidence" value="ECO:0007669"/>
    <property type="project" value="UniProtKB-UniRule"/>
</dbReference>
<feature type="region of interest" description="Disordered" evidence="3">
    <location>
        <begin position="601"/>
        <end position="660"/>
    </location>
</feature>
<dbReference type="Gene3D" id="1.10.10.60">
    <property type="entry name" value="Homeodomain-like"/>
    <property type="match status" value="2"/>
</dbReference>
<accession>A0A8H3AGF4</accession>
<dbReference type="SUPFAM" id="SSF46689">
    <property type="entry name" value="Homeodomain-like"/>
    <property type="match status" value="2"/>
</dbReference>
<organism evidence="5 6">
    <name type="scientific">Rhizoctonia solani</name>
    <dbReference type="NCBI Taxonomy" id="456999"/>
    <lineage>
        <taxon>Eukaryota</taxon>
        <taxon>Fungi</taxon>
        <taxon>Dikarya</taxon>
        <taxon>Basidiomycota</taxon>
        <taxon>Agaricomycotina</taxon>
        <taxon>Agaricomycetes</taxon>
        <taxon>Cantharellales</taxon>
        <taxon>Ceratobasidiaceae</taxon>
        <taxon>Rhizoctonia</taxon>
    </lineage>
</organism>
<comment type="caution">
    <text evidence="5">The sequence shown here is derived from an EMBL/GenBank/DDBJ whole genome shotgun (WGS) entry which is preliminary data.</text>
</comment>
<feature type="compositionally biased region" description="Low complexity" evidence="3">
    <location>
        <begin position="1059"/>
        <end position="1068"/>
    </location>
</feature>
<feature type="compositionally biased region" description="Basic and acidic residues" evidence="3">
    <location>
        <begin position="1584"/>
        <end position="1616"/>
    </location>
</feature>
<feature type="compositionally biased region" description="Low complexity" evidence="3">
    <location>
        <begin position="476"/>
        <end position="489"/>
    </location>
</feature>
<feature type="compositionally biased region" description="Low complexity" evidence="3">
    <location>
        <begin position="1554"/>
        <end position="1565"/>
    </location>
</feature>
<feature type="region of interest" description="Disordered" evidence="3">
    <location>
        <begin position="1373"/>
        <end position="1435"/>
    </location>
</feature>
<protein>
    <recommendedName>
        <fullName evidence="4">Homeobox domain-containing protein</fullName>
    </recommendedName>
</protein>
<feature type="region of interest" description="Disordered" evidence="3">
    <location>
        <begin position="926"/>
        <end position="957"/>
    </location>
</feature>
<feature type="compositionally biased region" description="Polar residues" evidence="3">
    <location>
        <begin position="20"/>
        <end position="39"/>
    </location>
</feature>
<dbReference type="GO" id="GO:0001228">
    <property type="term" value="F:DNA-binding transcription activator activity, RNA polymerase II-specific"/>
    <property type="evidence" value="ECO:0007669"/>
    <property type="project" value="InterPro"/>
</dbReference>
<keyword evidence="1 2" id="KW-0539">Nucleus</keyword>
<keyword evidence="1 2" id="KW-0238">DNA-binding</keyword>
<evidence type="ECO:0000259" key="4">
    <source>
        <dbReference type="PROSITE" id="PS50071"/>
    </source>
</evidence>
<keyword evidence="1 2" id="KW-0371">Homeobox</keyword>
<feature type="region of interest" description="Disordered" evidence="3">
    <location>
        <begin position="1011"/>
        <end position="1091"/>
    </location>
</feature>
<reference evidence="5" key="1">
    <citation type="submission" date="2021-01" db="EMBL/GenBank/DDBJ databases">
        <authorList>
            <person name="Kaushik A."/>
        </authorList>
    </citation>
    <scope>NUCLEOTIDE SEQUENCE</scope>
    <source>
        <strain evidence="5">AG1-1B</strain>
    </source>
</reference>
<name>A0A8H3AGF4_9AGAM</name>
<feature type="compositionally biased region" description="Low complexity" evidence="3">
    <location>
        <begin position="933"/>
        <end position="956"/>
    </location>
</feature>
<feature type="compositionally biased region" description="Pro residues" evidence="3">
    <location>
        <begin position="1069"/>
        <end position="1089"/>
    </location>
</feature>
<dbReference type="InterPro" id="IPR042917">
    <property type="entry name" value="MIXL1"/>
</dbReference>
<feature type="compositionally biased region" description="Basic and acidic residues" evidence="3">
    <location>
        <begin position="1464"/>
        <end position="1474"/>
    </location>
</feature>
<dbReference type="GO" id="GO:0005634">
    <property type="term" value="C:nucleus"/>
    <property type="evidence" value="ECO:0007669"/>
    <property type="project" value="UniProtKB-SubCell"/>
</dbReference>
<comment type="subcellular location">
    <subcellularLocation>
        <location evidence="1 2">Nucleus</location>
    </subcellularLocation>
</comment>
<feature type="compositionally biased region" description="Polar residues" evidence="3">
    <location>
        <begin position="451"/>
        <end position="465"/>
    </location>
</feature>
<evidence type="ECO:0000313" key="6">
    <source>
        <dbReference type="Proteomes" id="UP000663826"/>
    </source>
</evidence>
<feature type="compositionally biased region" description="Basic and acidic residues" evidence="3">
    <location>
        <begin position="799"/>
        <end position="822"/>
    </location>
</feature>
<dbReference type="CDD" id="cd00086">
    <property type="entry name" value="homeodomain"/>
    <property type="match status" value="2"/>
</dbReference>
<evidence type="ECO:0000256" key="1">
    <source>
        <dbReference type="PROSITE-ProRule" id="PRU00108"/>
    </source>
</evidence>
<feature type="DNA-binding region" description="Homeobox" evidence="1">
    <location>
        <begin position="954"/>
        <end position="1013"/>
    </location>
</feature>
<dbReference type="InterPro" id="IPR009057">
    <property type="entry name" value="Homeodomain-like_sf"/>
</dbReference>
<feature type="domain" description="Homeobox" evidence="4">
    <location>
        <begin position="952"/>
        <end position="1012"/>
    </location>
</feature>
<feature type="DNA-binding region" description="Homeobox" evidence="1">
    <location>
        <begin position="1320"/>
        <end position="1379"/>
    </location>
</feature>
<dbReference type="PANTHER" id="PTHR47656">
    <property type="entry name" value="HOMEOBOX PROTEIN MIXL"/>
    <property type="match status" value="1"/>
</dbReference>
<feature type="region of interest" description="Disordered" evidence="3">
    <location>
        <begin position="1122"/>
        <end position="1217"/>
    </location>
</feature>
<dbReference type="Pfam" id="PF00046">
    <property type="entry name" value="Homeodomain"/>
    <property type="match status" value="2"/>
</dbReference>